<dbReference type="HOGENOM" id="CLU_3015782_0_0_1"/>
<reference evidence="2" key="2">
    <citation type="submission" date="2015-01" db="EMBL/GenBank/DDBJ databases">
        <title>Evolutionary Origins and Diversification of the Mycorrhizal Mutualists.</title>
        <authorList>
            <consortium name="DOE Joint Genome Institute"/>
            <consortium name="Mycorrhizal Genomics Consortium"/>
            <person name="Kohler A."/>
            <person name="Kuo A."/>
            <person name="Nagy L.G."/>
            <person name="Floudas D."/>
            <person name="Copeland A."/>
            <person name="Barry K.W."/>
            <person name="Cichocki N."/>
            <person name="Veneault-Fourrey C."/>
            <person name="LaButti K."/>
            <person name="Lindquist E.A."/>
            <person name="Lipzen A."/>
            <person name="Lundell T."/>
            <person name="Morin E."/>
            <person name="Murat C."/>
            <person name="Riley R."/>
            <person name="Ohm R."/>
            <person name="Sun H."/>
            <person name="Tunlid A."/>
            <person name="Henrissat B."/>
            <person name="Grigoriev I.V."/>
            <person name="Hibbett D.S."/>
            <person name="Martin F."/>
        </authorList>
    </citation>
    <scope>NUCLEOTIDE SEQUENCE [LARGE SCALE GENOMIC DNA]</scope>
    <source>
        <strain evidence="2">UH-Slu-Lm8-n1</strain>
    </source>
</reference>
<evidence type="ECO:0000313" key="2">
    <source>
        <dbReference type="Proteomes" id="UP000054485"/>
    </source>
</evidence>
<proteinExistence type="predicted"/>
<keyword evidence="2" id="KW-1185">Reference proteome</keyword>
<reference evidence="1 2" key="1">
    <citation type="submission" date="2014-04" db="EMBL/GenBank/DDBJ databases">
        <authorList>
            <consortium name="DOE Joint Genome Institute"/>
            <person name="Kuo A."/>
            <person name="Ruytinx J."/>
            <person name="Rineau F."/>
            <person name="Colpaert J."/>
            <person name="Kohler A."/>
            <person name="Nagy L.G."/>
            <person name="Floudas D."/>
            <person name="Copeland A."/>
            <person name="Barry K.W."/>
            <person name="Cichocki N."/>
            <person name="Veneault-Fourrey C."/>
            <person name="LaButti K."/>
            <person name="Lindquist E.A."/>
            <person name="Lipzen A."/>
            <person name="Lundell T."/>
            <person name="Morin E."/>
            <person name="Murat C."/>
            <person name="Sun H."/>
            <person name="Tunlid A."/>
            <person name="Henrissat B."/>
            <person name="Grigoriev I.V."/>
            <person name="Hibbett D.S."/>
            <person name="Martin F."/>
            <person name="Nordberg H.P."/>
            <person name="Cantor M.N."/>
            <person name="Hua S.X."/>
        </authorList>
    </citation>
    <scope>NUCLEOTIDE SEQUENCE [LARGE SCALE GENOMIC DNA]</scope>
    <source>
        <strain evidence="1 2">UH-Slu-Lm8-n1</strain>
    </source>
</reference>
<dbReference type="InParanoid" id="A0A0D0BPH9"/>
<dbReference type="EMBL" id="KN835179">
    <property type="protein sequence ID" value="KIK45033.1"/>
    <property type="molecule type" value="Genomic_DNA"/>
</dbReference>
<gene>
    <name evidence="1" type="ORF">CY34DRAFT_802000</name>
</gene>
<accession>A0A0D0BPH9</accession>
<protein>
    <submittedName>
        <fullName evidence="1">Uncharacterized protein</fullName>
    </submittedName>
</protein>
<dbReference type="AlphaFoldDB" id="A0A0D0BPH9"/>
<organism evidence="1 2">
    <name type="scientific">Suillus luteus UH-Slu-Lm8-n1</name>
    <dbReference type="NCBI Taxonomy" id="930992"/>
    <lineage>
        <taxon>Eukaryota</taxon>
        <taxon>Fungi</taxon>
        <taxon>Dikarya</taxon>
        <taxon>Basidiomycota</taxon>
        <taxon>Agaricomycotina</taxon>
        <taxon>Agaricomycetes</taxon>
        <taxon>Agaricomycetidae</taxon>
        <taxon>Boletales</taxon>
        <taxon>Suillineae</taxon>
        <taxon>Suillaceae</taxon>
        <taxon>Suillus</taxon>
    </lineage>
</organism>
<name>A0A0D0BPH9_9AGAM</name>
<sequence length="56" mass="6539">MADPTCLSPSSFQYLSRHPHLPVMELKCCRENTLRCCRYDVNPMQDAPKMYHVNPL</sequence>
<evidence type="ECO:0000313" key="1">
    <source>
        <dbReference type="EMBL" id="KIK45033.1"/>
    </source>
</evidence>
<dbReference type="Proteomes" id="UP000054485">
    <property type="component" value="Unassembled WGS sequence"/>
</dbReference>